<dbReference type="GO" id="GO:0016887">
    <property type="term" value="F:ATP hydrolysis activity"/>
    <property type="evidence" value="ECO:0007669"/>
    <property type="project" value="RHEA"/>
</dbReference>
<feature type="domain" description="UvrD-like helicase ATP-binding" evidence="13">
    <location>
        <begin position="17"/>
        <end position="295"/>
    </location>
</feature>
<dbReference type="GO" id="GO:0005524">
    <property type="term" value="F:ATP binding"/>
    <property type="evidence" value="ECO:0007669"/>
    <property type="project" value="UniProtKB-UniRule"/>
</dbReference>
<evidence type="ECO:0000256" key="9">
    <source>
        <dbReference type="ARBA" id="ARBA00034617"/>
    </source>
</evidence>
<keyword evidence="8 11" id="KW-0413">Isomerase</keyword>
<dbReference type="PANTHER" id="PTHR11070:SF64">
    <property type="entry name" value="ATP-DEPENDENT DNA HELICASE REP"/>
    <property type="match status" value="1"/>
</dbReference>
<feature type="binding site" evidence="12">
    <location>
        <begin position="38"/>
        <end position="45"/>
    </location>
    <ligand>
        <name>ATP</name>
        <dbReference type="ChEBI" id="CHEBI:30616"/>
    </ligand>
</feature>
<dbReference type="RefSeq" id="WP_013836017.1">
    <property type="nucleotide sequence ID" value="NC_015581.1"/>
</dbReference>
<evidence type="ECO:0000259" key="13">
    <source>
        <dbReference type="PROSITE" id="PS51198"/>
    </source>
</evidence>
<comment type="similarity">
    <text evidence="1 11">Belongs to the helicase family. UvrD subfamily.</text>
</comment>
<dbReference type="PROSITE" id="PS51198">
    <property type="entry name" value="UVRD_HELICASE_ATP_BIND"/>
    <property type="match status" value="1"/>
</dbReference>
<dbReference type="Pfam" id="PF00580">
    <property type="entry name" value="UvrD-helicase"/>
    <property type="match status" value="1"/>
</dbReference>
<evidence type="ECO:0000313" key="16">
    <source>
        <dbReference type="Proteomes" id="UP000009232"/>
    </source>
</evidence>
<dbReference type="InterPro" id="IPR005752">
    <property type="entry name" value="Helicase_Rep"/>
</dbReference>
<dbReference type="GO" id="GO:0006260">
    <property type="term" value="P:DNA replication"/>
    <property type="evidence" value="ECO:0007669"/>
    <property type="project" value="UniProtKB-UniRule"/>
</dbReference>
<keyword evidence="4 11" id="KW-0378">Hydrolase</keyword>
<keyword evidence="16" id="KW-1185">Reference proteome</keyword>
<reference evidence="15 16" key="1">
    <citation type="submission" date="2011-05" db="EMBL/GenBank/DDBJ databases">
        <title>Complete sequence of Thioalkalimicrobium cyclicum ALM1.</title>
        <authorList>
            <consortium name="US DOE Joint Genome Institute"/>
            <person name="Lucas S."/>
            <person name="Han J."/>
            <person name="Lapidus A."/>
            <person name="Cheng J.-F."/>
            <person name="Goodwin L."/>
            <person name="Pitluck S."/>
            <person name="Peters L."/>
            <person name="Mikhailova N."/>
            <person name="Davenport K."/>
            <person name="Han C."/>
            <person name="Tapia R."/>
            <person name="Land M."/>
            <person name="Hauser L."/>
            <person name="Kyrpides N."/>
            <person name="Ivanova N."/>
            <person name="Pagani I."/>
            <person name="Kappler U."/>
            <person name="Woyke T."/>
        </authorList>
    </citation>
    <scope>NUCLEOTIDE SEQUENCE [LARGE SCALE GENOMIC DNA]</scope>
    <source>
        <strain evidence="16">DSM 14477 / JCM 11371 / ALM1</strain>
    </source>
</reference>
<keyword evidence="6 11" id="KW-0067">ATP-binding</keyword>
<evidence type="ECO:0000313" key="15">
    <source>
        <dbReference type="EMBL" id="AEG32242.1"/>
    </source>
</evidence>
<dbReference type="HAMAP" id="MF_01920">
    <property type="entry name" value="Helicase_Rep"/>
    <property type="match status" value="1"/>
</dbReference>
<dbReference type="STRING" id="717773.Thicy_1482"/>
<dbReference type="Pfam" id="PF13361">
    <property type="entry name" value="UvrD_C"/>
    <property type="match status" value="1"/>
</dbReference>
<name>F6DAI6_THICA</name>
<comment type="subunit">
    <text evidence="11">Homodimer.</text>
</comment>
<dbReference type="Proteomes" id="UP000009232">
    <property type="component" value="Chromosome"/>
</dbReference>
<gene>
    <name evidence="11" type="primary">rep</name>
    <name evidence="15" type="ordered locus">Thicy_1482</name>
</gene>
<dbReference type="Gene3D" id="1.10.486.10">
    <property type="entry name" value="PCRA, domain 4"/>
    <property type="match status" value="1"/>
</dbReference>
<dbReference type="OrthoDB" id="9806690at2"/>
<keyword evidence="7 11" id="KW-0238">DNA-binding</keyword>
<dbReference type="PANTHER" id="PTHR11070">
    <property type="entry name" value="UVRD / RECB / PCRA DNA HELICASE FAMILY MEMBER"/>
    <property type="match status" value="1"/>
</dbReference>
<evidence type="ECO:0000256" key="4">
    <source>
        <dbReference type="ARBA" id="ARBA00022801"/>
    </source>
</evidence>
<proteinExistence type="inferred from homology"/>
<evidence type="ECO:0000256" key="1">
    <source>
        <dbReference type="ARBA" id="ARBA00009922"/>
    </source>
</evidence>
<dbReference type="eggNOG" id="COG0210">
    <property type="taxonomic scope" value="Bacteria"/>
</dbReference>
<dbReference type="GO" id="GO:0043138">
    <property type="term" value="F:3'-5' DNA helicase activity"/>
    <property type="evidence" value="ECO:0007669"/>
    <property type="project" value="UniProtKB-UniRule"/>
</dbReference>
<dbReference type="Gene3D" id="1.10.10.160">
    <property type="match status" value="1"/>
</dbReference>
<organism evidence="15 16">
    <name type="scientific">Thiomicrospira cyclica (strain DSM 14477 / JCM 11371 / ALM1)</name>
    <name type="common">Thioalkalimicrobium cyclicum</name>
    <dbReference type="NCBI Taxonomy" id="717773"/>
    <lineage>
        <taxon>Bacteria</taxon>
        <taxon>Pseudomonadati</taxon>
        <taxon>Pseudomonadota</taxon>
        <taxon>Gammaproteobacteria</taxon>
        <taxon>Thiotrichales</taxon>
        <taxon>Piscirickettsiaceae</taxon>
        <taxon>Thiomicrospira</taxon>
    </lineage>
</organism>
<keyword evidence="3 11" id="KW-0547">Nucleotide-binding</keyword>
<evidence type="ECO:0000256" key="12">
    <source>
        <dbReference type="PROSITE-ProRule" id="PRU00560"/>
    </source>
</evidence>
<dbReference type="InterPro" id="IPR014017">
    <property type="entry name" value="DNA_helicase_UvrD-like_C"/>
</dbReference>
<dbReference type="HOGENOM" id="CLU_004585_5_2_6"/>
<dbReference type="PROSITE" id="PS51217">
    <property type="entry name" value="UVRD_HELICASE_CTER"/>
    <property type="match status" value="1"/>
</dbReference>
<dbReference type="Gene3D" id="3.40.50.300">
    <property type="entry name" value="P-loop containing nucleotide triphosphate hydrolases"/>
    <property type="match status" value="2"/>
</dbReference>
<evidence type="ECO:0000256" key="6">
    <source>
        <dbReference type="ARBA" id="ARBA00022840"/>
    </source>
</evidence>
<dbReference type="CDD" id="cd18807">
    <property type="entry name" value="SF1_C_UvrD"/>
    <property type="match status" value="1"/>
</dbReference>
<dbReference type="SUPFAM" id="SSF52540">
    <property type="entry name" value="P-loop containing nucleoside triphosphate hydrolases"/>
    <property type="match status" value="1"/>
</dbReference>
<evidence type="ECO:0000256" key="3">
    <source>
        <dbReference type="ARBA" id="ARBA00022741"/>
    </source>
</evidence>
<keyword evidence="2 11" id="KW-0235">DNA replication</keyword>
<dbReference type="CDD" id="cd17932">
    <property type="entry name" value="DEXQc_UvrD"/>
    <property type="match status" value="1"/>
</dbReference>
<evidence type="ECO:0000256" key="5">
    <source>
        <dbReference type="ARBA" id="ARBA00022806"/>
    </source>
</evidence>
<dbReference type="GO" id="GO:0003697">
    <property type="term" value="F:single-stranded DNA binding"/>
    <property type="evidence" value="ECO:0007669"/>
    <property type="project" value="UniProtKB-UniRule"/>
</dbReference>
<evidence type="ECO:0000256" key="2">
    <source>
        <dbReference type="ARBA" id="ARBA00022705"/>
    </source>
</evidence>
<comment type="catalytic activity">
    <reaction evidence="10 11">
        <text>ATP + H2O = ADP + phosphate + H(+)</text>
        <dbReference type="Rhea" id="RHEA:13065"/>
        <dbReference type="ChEBI" id="CHEBI:15377"/>
        <dbReference type="ChEBI" id="CHEBI:15378"/>
        <dbReference type="ChEBI" id="CHEBI:30616"/>
        <dbReference type="ChEBI" id="CHEBI:43474"/>
        <dbReference type="ChEBI" id="CHEBI:456216"/>
        <dbReference type="EC" id="5.6.2.4"/>
    </reaction>
</comment>
<dbReference type="EMBL" id="CP002776">
    <property type="protein sequence ID" value="AEG32242.1"/>
    <property type="molecule type" value="Genomic_DNA"/>
</dbReference>
<protein>
    <recommendedName>
        <fullName evidence="11">ATP-dependent DNA helicase Rep</fullName>
        <ecNumber evidence="11">5.6.2.4</ecNumber>
    </recommendedName>
    <alternativeName>
        <fullName evidence="11">DNA 3'-5' helicase Rep</fullName>
    </alternativeName>
</protein>
<dbReference type="InterPro" id="IPR013986">
    <property type="entry name" value="DExx_box_DNA_helicase_dom_sf"/>
</dbReference>
<dbReference type="GO" id="GO:0000725">
    <property type="term" value="P:recombinational repair"/>
    <property type="evidence" value="ECO:0007669"/>
    <property type="project" value="TreeGrafter"/>
</dbReference>
<sequence length="694" mass="79722">MFYHILPFNPDVQQRMHSLNPRQLEAVLHIDTPLLVLAGAGSGKTRVITEKIAHLVRKHDFKPHHIYAVTFTNKAAREMKERVTKLMVDTPAKGLNVSTFHNLGLNIIRQEYKALNYKANFSIMDATDTGQILKELMKKNDLSPEELDGVQWEISAWKNQHLDPKIALEMAENPLEQARARLYAAYQKQLHAYNAVDFDDLIGLPVRLFNDQPDILTKWQNKVRYLLVDEYQDTNAAQYKLVRQLVGLNGKLTVVGDDDQSIYAWRGAQPENLAMLQQDFPGLHLVKLEQNYRSSQRILQSANALIAQNPHVFEKRLWSEMGMGDAIRVIACANENQEAERVVSELVVHKFQHRTKTRDYAILYRGNHQARLIERALREQNLPYILSGGQSFFDKAEIKDVMSYLKLIVNPDDDAAFLRIINTPRREIGATTLEKLATYATNRGISLFDATQEFGLTQILSEKSLKRVQLFGQVLLDWVKEAEVLEGAEMVTFVRGVLDKIEYDNWLMETASSVKTAEKRIENVRDLLLWIERIVKKADEEDGDQLKLAKVVSHMTLMDIMERNEDEKEHDMISLMTLHASKGLEFPHVFLVGVEEEMLPHKQNLESPGLEEERRLAYVGITRAQRSLTMTYAQKRRKYGEDMRCEPSRFLYELPEDVLQWEGKPGVELSKEEAKAHGNAQLEQIRAMLAAKAK</sequence>
<comment type="function">
    <text evidence="11">Rep helicase is a single-stranded DNA-dependent ATPase involved in DNA replication; it can initiate unwinding at a nick in the DNA. It binds to the single-stranded DNA and acts in a progressive fashion along the DNA in the 3' to 5' direction.</text>
</comment>
<feature type="binding site" evidence="11">
    <location>
        <position position="293"/>
    </location>
    <ligand>
        <name>ATP</name>
        <dbReference type="ChEBI" id="CHEBI:30616"/>
    </ligand>
</feature>
<feature type="domain" description="UvrD-like helicase C-terminal" evidence="14">
    <location>
        <begin position="296"/>
        <end position="583"/>
    </location>
</feature>
<dbReference type="GO" id="GO:0005829">
    <property type="term" value="C:cytosol"/>
    <property type="evidence" value="ECO:0007669"/>
    <property type="project" value="TreeGrafter"/>
</dbReference>
<evidence type="ECO:0000256" key="7">
    <source>
        <dbReference type="ARBA" id="ARBA00023125"/>
    </source>
</evidence>
<accession>F6DAI6</accession>
<comment type="catalytic activity">
    <reaction evidence="9 11">
        <text>Couples ATP hydrolysis with the unwinding of duplex DNA by translocating in the 3'-5' direction.</text>
        <dbReference type="EC" id="5.6.2.4"/>
    </reaction>
</comment>
<evidence type="ECO:0000256" key="8">
    <source>
        <dbReference type="ARBA" id="ARBA00023235"/>
    </source>
</evidence>
<evidence type="ECO:0000256" key="10">
    <source>
        <dbReference type="ARBA" id="ARBA00048988"/>
    </source>
</evidence>
<evidence type="ECO:0000259" key="14">
    <source>
        <dbReference type="PROSITE" id="PS51217"/>
    </source>
</evidence>
<keyword evidence="5 11" id="KW-0347">Helicase</keyword>
<evidence type="ECO:0000256" key="11">
    <source>
        <dbReference type="HAMAP-Rule" id="MF_01920"/>
    </source>
</evidence>
<dbReference type="InterPro" id="IPR000212">
    <property type="entry name" value="DNA_helicase_UvrD/REP"/>
</dbReference>
<dbReference type="AlphaFoldDB" id="F6DAI6"/>
<dbReference type="EC" id="5.6.2.4" evidence="11"/>
<dbReference type="InterPro" id="IPR014016">
    <property type="entry name" value="UvrD-like_ATP-bd"/>
</dbReference>
<dbReference type="KEGG" id="tcy:Thicy_1482"/>
<dbReference type="InterPro" id="IPR027417">
    <property type="entry name" value="P-loop_NTPase"/>
</dbReference>